<evidence type="ECO:0000259" key="2">
    <source>
        <dbReference type="Pfam" id="PF13193"/>
    </source>
</evidence>
<reference evidence="3 4" key="1">
    <citation type="submission" date="2023-07" db="EMBL/GenBank/DDBJ databases">
        <authorList>
            <person name="Girao M."/>
            <person name="Carvalho M.F."/>
        </authorList>
    </citation>
    <scope>NUCLEOTIDE SEQUENCE [LARGE SCALE GENOMIC DNA]</scope>
    <source>
        <strain evidence="3 4">YIM65754</strain>
    </source>
</reference>
<dbReference type="Proteomes" id="UP001336020">
    <property type="component" value="Unassembled WGS sequence"/>
</dbReference>
<name>A0ABU7LFP0_9NOCA</name>
<dbReference type="InterPro" id="IPR025110">
    <property type="entry name" value="AMP-bd_C"/>
</dbReference>
<dbReference type="InterPro" id="IPR042099">
    <property type="entry name" value="ANL_N_sf"/>
</dbReference>
<evidence type="ECO:0000259" key="1">
    <source>
        <dbReference type="Pfam" id="PF00501"/>
    </source>
</evidence>
<feature type="domain" description="AMP-dependent synthetase/ligase" evidence="1">
    <location>
        <begin position="6"/>
        <end position="386"/>
    </location>
</feature>
<accession>A0ABU7LFP0</accession>
<dbReference type="PROSITE" id="PS00455">
    <property type="entry name" value="AMP_BINDING"/>
    <property type="match status" value="1"/>
</dbReference>
<proteinExistence type="predicted"/>
<feature type="domain" description="AMP-binding enzyme C-terminal" evidence="2">
    <location>
        <begin position="436"/>
        <end position="511"/>
    </location>
</feature>
<dbReference type="Gene3D" id="3.30.300.30">
    <property type="match status" value="1"/>
</dbReference>
<sequence length="525" mass="56659">MFVGSVTAAPDAPMIRYFDTVLTWSEVDRHTDALAAALVEGGLRSGERVVLYLQNVPQYVLALVAAWKANAIAVSANPMLKARELRRILDDSGATVLICLEELYSQFGVEAVQGSTVQRIITTSERDFQTRNDSRLFAASAHTSPTDTEDLMSILSQYTGQQPPPALLTGSDTAVITYTSGTTGAPKGATNTHRNVVLGGQTYRDWFQLSSGEGILGIAPLFHVTGLSGHIAAAFSARMSLILTYRFESGVVLDAIREHRPTFTVGAITVFIALANDAQVSKEDLASLRTIASGGAPIPHSVVDEFFAKFGTYIHNAYGMTETTSPTHSVPLGAVAPTDPHSGVLSVGKPVYGTTVWVIDETGAEVGTGQIGEIVVAGARVVPGYWNKPDETAAAFDHGRLRTGDVGFVHDDGWLFLVDRKKDVIVASGYKVWPREVEEVLYSHPAVREAAVIGVPDEYRGESVKAFVTLKNDIPVLTDELIAFAKERLAAYKYPRSIEIVDALPMTATGKILRRDLRQDSGRPK</sequence>
<dbReference type="EMBL" id="JAUTXY010000011">
    <property type="protein sequence ID" value="MEE2060104.1"/>
    <property type="molecule type" value="Genomic_DNA"/>
</dbReference>
<protein>
    <submittedName>
        <fullName evidence="3">AMP-binding protein</fullName>
    </submittedName>
</protein>
<dbReference type="RefSeq" id="WP_330135450.1">
    <property type="nucleotide sequence ID" value="NZ_JAUTXY010000011.1"/>
</dbReference>
<dbReference type="InterPro" id="IPR045851">
    <property type="entry name" value="AMP-bd_C_sf"/>
</dbReference>
<dbReference type="Pfam" id="PF00501">
    <property type="entry name" value="AMP-binding"/>
    <property type="match status" value="1"/>
</dbReference>
<organism evidence="3 4">
    <name type="scientific">Rhodococcus artemisiae</name>
    <dbReference type="NCBI Taxonomy" id="714159"/>
    <lineage>
        <taxon>Bacteria</taxon>
        <taxon>Bacillati</taxon>
        <taxon>Actinomycetota</taxon>
        <taxon>Actinomycetes</taxon>
        <taxon>Mycobacteriales</taxon>
        <taxon>Nocardiaceae</taxon>
        <taxon>Rhodococcus</taxon>
    </lineage>
</organism>
<gene>
    <name evidence="3" type="ORF">Q7514_21525</name>
</gene>
<dbReference type="PANTHER" id="PTHR43767:SF1">
    <property type="entry name" value="NONRIBOSOMAL PEPTIDE SYNTHASE PES1 (EUROFUNG)-RELATED"/>
    <property type="match status" value="1"/>
</dbReference>
<keyword evidence="4" id="KW-1185">Reference proteome</keyword>
<dbReference type="InterPro" id="IPR050237">
    <property type="entry name" value="ATP-dep_AMP-bd_enzyme"/>
</dbReference>
<evidence type="ECO:0000313" key="3">
    <source>
        <dbReference type="EMBL" id="MEE2060104.1"/>
    </source>
</evidence>
<dbReference type="SUPFAM" id="SSF56801">
    <property type="entry name" value="Acetyl-CoA synthetase-like"/>
    <property type="match status" value="1"/>
</dbReference>
<dbReference type="Gene3D" id="3.40.50.12780">
    <property type="entry name" value="N-terminal domain of ligase-like"/>
    <property type="match status" value="1"/>
</dbReference>
<evidence type="ECO:0000313" key="4">
    <source>
        <dbReference type="Proteomes" id="UP001336020"/>
    </source>
</evidence>
<dbReference type="PANTHER" id="PTHR43767">
    <property type="entry name" value="LONG-CHAIN-FATTY-ACID--COA LIGASE"/>
    <property type="match status" value="1"/>
</dbReference>
<dbReference type="InterPro" id="IPR000873">
    <property type="entry name" value="AMP-dep_synth/lig_dom"/>
</dbReference>
<comment type="caution">
    <text evidence="3">The sequence shown here is derived from an EMBL/GenBank/DDBJ whole genome shotgun (WGS) entry which is preliminary data.</text>
</comment>
<dbReference type="Pfam" id="PF13193">
    <property type="entry name" value="AMP-binding_C"/>
    <property type="match status" value="1"/>
</dbReference>
<dbReference type="InterPro" id="IPR020845">
    <property type="entry name" value="AMP-binding_CS"/>
</dbReference>